<evidence type="ECO:0000313" key="1">
    <source>
        <dbReference type="EMBL" id="KYG71884.1"/>
    </source>
</evidence>
<dbReference type="STRING" id="333140.AWW68_17870"/>
<dbReference type="Gene3D" id="2.40.160.10">
    <property type="entry name" value="Porin"/>
    <property type="match status" value="1"/>
</dbReference>
<dbReference type="EMBL" id="LRPC01000031">
    <property type="protein sequence ID" value="KYG71884.1"/>
    <property type="molecule type" value="Genomic_DNA"/>
</dbReference>
<protein>
    <submittedName>
        <fullName evidence="1">Uncharacterized protein</fullName>
    </submittedName>
</protein>
<dbReference type="Proteomes" id="UP000075606">
    <property type="component" value="Unassembled WGS sequence"/>
</dbReference>
<proteinExistence type="predicted"/>
<evidence type="ECO:0000313" key="2">
    <source>
        <dbReference type="Proteomes" id="UP000075606"/>
    </source>
</evidence>
<dbReference type="AlphaFoldDB" id="A0A150WZI3"/>
<keyword evidence="2" id="KW-1185">Reference proteome</keyword>
<reference evidence="1 2" key="1">
    <citation type="submission" date="2016-01" db="EMBL/GenBank/DDBJ databases">
        <title>Genome sequencing of Roseivirga spongicola UST030701-084.</title>
        <authorList>
            <person name="Selvaratnam C."/>
            <person name="Thevarajoo S."/>
            <person name="Goh K.M."/>
            <person name="Ee R."/>
            <person name="Chan K.-G."/>
            <person name="Chong C.S."/>
        </authorList>
    </citation>
    <scope>NUCLEOTIDE SEQUENCE [LARGE SCALE GENOMIC DNA]</scope>
    <source>
        <strain evidence="1 2">UST030701-084</strain>
    </source>
</reference>
<name>A0A150WZI3_9BACT</name>
<comment type="caution">
    <text evidence="1">The sequence shown here is derived from an EMBL/GenBank/DDBJ whole genome shotgun (WGS) entry which is preliminary data.</text>
</comment>
<dbReference type="RefSeq" id="WP_068224960.1">
    <property type="nucleotide sequence ID" value="NZ_LRPC01000031.1"/>
</dbReference>
<dbReference type="InterPro" id="IPR023614">
    <property type="entry name" value="Porin_dom_sf"/>
</dbReference>
<accession>A0A150WZI3</accession>
<gene>
    <name evidence="1" type="ORF">AWW68_17870</name>
</gene>
<dbReference type="OrthoDB" id="862900at2"/>
<organism evidence="1 2">
    <name type="scientific">Roseivirga spongicola</name>
    <dbReference type="NCBI Taxonomy" id="333140"/>
    <lineage>
        <taxon>Bacteria</taxon>
        <taxon>Pseudomonadati</taxon>
        <taxon>Bacteroidota</taxon>
        <taxon>Cytophagia</taxon>
        <taxon>Cytophagales</taxon>
        <taxon>Roseivirgaceae</taxon>
        <taxon>Roseivirga</taxon>
    </lineage>
</organism>
<sequence length="444" mass="50544">MKKVFIVFTVLTFSVRVLPAQDEKPFQTKGAVTMRYMSTNNKGELTDFNAFVGYGSYKASYKLKSWLSFSGQVNGVFLPSTENLEKRDAITGRGPIYEANLFNLRTMSAHSEFALPVLNAELNHNGQILTVGRFVKNAQALKAEQWPFPNALEGIWYENYKAENASWQLAIIHKSMPRFSGDFEKIGRSLGVAGVGFNKDGSPSGYRNNIASDFLLVTNYNKLFSGGLSLDIWNYLVEGVMNTFLVEPRLQLSESRLSIAAKVMYQERLGSGGNSDQSRTYKVDQSALYYGLRLEKQWEDNSMQLNVSRISDAGRFLMPREWGYEPFYTFQRRTRIEGVRDAISLMFKWQNAWSDEQMSYQFTSSIAYNRLPKPSDVESNKYKLPSHIHWDAVLKVKPIKNLSSLSLETLVAYRFLSDNSISDSSVIINNADFFHTDLSLVYSF</sequence>